<accession>A0ABV3NE43</accession>
<feature type="domain" description="Fido" evidence="2">
    <location>
        <begin position="17"/>
        <end position="169"/>
    </location>
</feature>
<proteinExistence type="predicted"/>
<sequence>MTGVRHASHKLAHVDEVTVTDLVDLQAALLSSETPTAGIRTVQNWIGVSNFHPIGADYVPPTPEWVEGLIEDLLAYLNGATHGSLIQAALVHAQFESIHPFTDGNGRVGRALIHTVLTRRGLILSRVLPVSLVLSIFRDSYVAALNALRFEGAASMPENAQAVNEWIRLFATAVDHAVTQAEELREEIRSLRAEWNERLESYRDSLGYTRKVRSDSAVSQILPRLAGSPVLTIKTASEIHGLSPQKAHEALTQLRGAGIMTTKTIARGRHAYIAHEVLDLITFAERALASTQFDTRVSPPNRQVPARPVGA</sequence>
<gene>
    <name evidence="3" type="ORF">V3M73_10765</name>
</gene>
<dbReference type="PANTHER" id="PTHR13504">
    <property type="entry name" value="FIDO DOMAIN-CONTAINING PROTEIN DDB_G0283145"/>
    <property type="match status" value="1"/>
</dbReference>
<feature type="coiled-coil region" evidence="1">
    <location>
        <begin position="174"/>
        <end position="205"/>
    </location>
</feature>
<protein>
    <submittedName>
        <fullName evidence="3">Fic family protein</fullName>
    </submittedName>
</protein>
<evidence type="ECO:0000259" key="2">
    <source>
        <dbReference type="PROSITE" id="PS51459"/>
    </source>
</evidence>
<dbReference type="Gene3D" id="1.10.3290.10">
    <property type="entry name" value="Fido-like domain"/>
    <property type="match status" value="1"/>
</dbReference>
<dbReference type="RefSeq" id="WP_367199237.1">
    <property type="nucleotide sequence ID" value="NZ_JBAGNA010000004.1"/>
</dbReference>
<dbReference type="EMBL" id="JBAGNM010000037">
    <property type="protein sequence ID" value="MEW6955497.1"/>
    <property type="molecule type" value="Genomic_DNA"/>
</dbReference>
<dbReference type="Pfam" id="PF02661">
    <property type="entry name" value="Fic"/>
    <property type="match status" value="1"/>
</dbReference>
<evidence type="ECO:0000313" key="3">
    <source>
        <dbReference type="EMBL" id="MEW6955497.1"/>
    </source>
</evidence>
<dbReference type="InterPro" id="IPR040198">
    <property type="entry name" value="Fido_containing"/>
</dbReference>
<keyword evidence="1" id="KW-0175">Coiled coil</keyword>
<dbReference type="SUPFAM" id="SSF140931">
    <property type="entry name" value="Fic-like"/>
    <property type="match status" value="1"/>
</dbReference>
<comment type="caution">
    <text evidence="3">The sequence shown here is derived from an EMBL/GenBank/DDBJ whole genome shotgun (WGS) entry which is preliminary data.</text>
</comment>
<evidence type="ECO:0000313" key="4">
    <source>
        <dbReference type="Proteomes" id="UP001555100"/>
    </source>
</evidence>
<dbReference type="InterPro" id="IPR003812">
    <property type="entry name" value="Fido"/>
</dbReference>
<keyword evidence="4" id="KW-1185">Reference proteome</keyword>
<dbReference type="PROSITE" id="PS51459">
    <property type="entry name" value="FIDO"/>
    <property type="match status" value="1"/>
</dbReference>
<dbReference type="Proteomes" id="UP001555100">
    <property type="component" value="Unassembled WGS sequence"/>
</dbReference>
<dbReference type="InterPro" id="IPR036597">
    <property type="entry name" value="Fido-like_dom_sf"/>
</dbReference>
<organism evidence="3 4">
    <name type="scientific">Trueperella pyogenes</name>
    <dbReference type="NCBI Taxonomy" id="1661"/>
    <lineage>
        <taxon>Bacteria</taxon>
        <taxon>Bacillati</taxon>
        <taxon>Actinomycetota</taxon>
        <taxon>Actinomycetes</taxon>
        <taxon>Actinomycetales</taxon>
        <taxon>Actinomycetaceae</taxon>
        <taxon>Trueperella</taxon>
    </lineage>
</organism>
<name>A0ABV3NE43_9ACTO</name>
<reference evidence="3 4" key="1">
    <citation type="submission" date="2024-01" db="EMBL/GenBank/DDBJ databases">
        <title>Genomic analysis and antimicrobial resistance profiles of Trueperella pyogenes isolated from domestic and wild animals.</title>
        <authorList>
            <person name="Magossi G."/>
            <person name="Gzyl K.E."/>
            <person name="Holman D.B."/>
            <person name="Amat S."/>
        </authorList>
    </citation>
    <scope>NUCLEOTIDE SEQUENCE [LARGE SCALE GENOMIC DNA]</scope>
    <source>
        <strain evidence="3 4">1494</strain>
    </source>
</reference>
<evidence type="ECO:0000256" key="1">
    <source>
        <dbReference type="SAM" id="Coils"/>
    </source>
</evidence>
<dbReference type="PANTHER" id="PTHR13504:SF38">
    <property type="entry name" value="FIDO DOMAIN-CONTAINING PROTEIN"/>
    <property type="match status" value="1"/>
</dbReference>